<name>A0A0J1BG47_RHOIS</name>
<dbReference type="AlphaFoldDB" id="A0A0J1BG47"/>
<keyword evidence="2" id="KW-1185">Reference proteome</keyword>
<dbReference type="Proteomes" id="UP000036367">
    <property type="component" value="Unassembled WGS sequence"/>
</dbReference>
<protein>
    <submittedName>
        <fullName evidence="1">Uncharacterized protein</fullName>
    </submittedName>
</protein>
<gene>
    <name evidence="1" type="ORF">RISK_002142</name>
</gene>
<dbReference type="STRING" id="595434.RISK_002142"/>
<dbReference type="EMBL" id="LECT01000017">
    <property type="protein sequence ID" value="KLU05510.1"/>
    <property type="molecule type" value="Genomic_DNA"/>
</dbReference>
<organism evidence="1 2">
    <name type="scientific">Rhodopirellula islandica</name>
    <dbReference type="NCBI Taxonomy" id="595434"/>
    <lineage>
        <taxon>Bacteria</taxon>
        <taxon>Pseudomonadati</taxon>
        <taxon>Planctomycetota</taxon>
        <taxon>Planctomycetia</taxon>
        <taxon>Pirellulales</taxon>
        <taxon>Pirellulaceae</taxon>
        <taxon>Rhodopirellula</taxon>
    </lineage>
</organism>
<dbReference type="PATRIC" id="fig|595434.4.peg.2050"/>
<accession>A0A0J1BG47</accession>
<comment type="caution">
    <text evidence="1">The sequence shown here is derived from an EMBL/GenBank/DDBJ whole genome shotgun (WGS) entry which is preliminary data.</text>
</comment>
<reference evidence="1" key="1">
    <citation type="submission" date="2015-05" db="EMBL/GenBank/DDBJ databases">
        <title>Permanent draft genome of Rhodopirellula islandicus K833.</title>
        <authorList>
            <person name="Kizina J."/>
            <person name="Richter M."/>
            <person name="Glockner F.O."/>
            <person name="Harder J."/>
        </authorList>
    </citation>
    <scope>NUCLEOTIDE SEQUENCE [LARGE SCALE GENOMIC DNA]</scope>
    <source>
        <strain evidence="1">K833</strain>
    </source>
</reference>
<proteinExistence type="predicted"/>
<evidence type="ECO:0000313" key="2">
    <source>
        <dbReference type="Proteomes" id="UP000036367"/>
    </source>
</evidence>
<sequence length="39" mass="4596">MDHRFWTLIAVLGRVFESNDMADFVRSHSIRPHLCFTSC</sequence>
<evidence type="ECO:0000313" key="1">
    <source>
        <dbReference type="EMBL" id="KLU05510.1"/>
    </source>
</evidence>